<dbReference type="AlphaFoldDB" id="A0A2V4DXV5"/>
<keyword evidence="3" id="KW-1003">Cell membrane</keyword>
<dbReference type="PANTHER" id="PTHR23522:SF10">
    <property type="entry name" value="3-PHENYLPROPIONIC ACID TRANSPORTER-RELATED"/>
    <property type="match status" value="1"/>
</dbReference>
<dbReference type="NCBIfam" id="TIGR00882">
    <property type="entry name" value="2A0105"/>
    <property type="match status" value="1"/>
</dbReference>
<feature type="transmembrane region" description="Helical" evidence="8">
    <location>
        <begin position="382"/>
        <end position="402"/>
    </location>
</feature>
<dbReference type="NCBIfam" id="NF007077">
    <property type="entry name" value="PRK09528.1"/>
    <property type="match status" value="1"/>
</dbReference>
<dbReference type="EMBL" id="QGLR01000014">
    <property type="protein sequence ID" value="PXZ05058.1"/>
    <property type="molecule type" value="Genomic_DNA"/>
</dbReference>
<evidence type="ECO:0000256" key="3">
    <source>
        <dbReference type="ARBA" id="ARBA00022475"/>
    </source>
</evidence>
<keyword evidence="5 8" id="KW-0812">Transmembrane</keyword>
<feature type="transmembrane region" description="Helical" evidence="8">
    <location>
        <begin position="350"/>
        <end position="370"/>
    </location>
</feature>
<dbReference type="Gene3D" id="1.20.1250.20">
    <property type="entry name" value="MFS general substrate transporter like domains"/>
    <property type="match status" value="2"/>
</dbReference>
<dbReference type="Proteomes" id="UP000247483">
    <property type="component" value="Unassembled WGS sequence"/>
</dbReference>
<proteinExistence type="predicted"/>
<feature type="transmembrane region" description="Helical" evidence="8">
    <location>
        <begin position="49"/>
        <end position="68"/>
    </location>
</feature>
<keyword evidence="2" id="KW-0813">Transport</keyword>
<evidence type="ECO:0000256" key="1">
    <source>
        <dbReference type="ARBA" id="ARBA00004429"/>
    </source>
</evidence>
<name>A0A2V4DXV5_9GAMM</name>
<dbReference type="InterPro" id="IPR000576">
    <property type="entry name" value="LacY/RafB_perm_fam"/>
</dbReference>
<dbReference type="PRINTS" id="PR00174">
    <property type="entry name" value="LACYSMPORT"/>
</dbReference>
<evidence type="ECO:0000256" key="5">
    <source>
        <dbReference type="ARBA" id="ARBA00022692"/>
    </source>
</evidence>
<evidence type="ECO:0000313" key="10">
    <source>
        <dbReference type="EMBL" id="PXZ05058.1"/>
    </source>
</evidence>
<dbReference type="GO" id="GO:0005886">
    <property type="term" value="C:plasma membrane"/>
    <property type="evidence" value="ECO:0007669"/>
    <property type="project" value="UniProtKB-SubCell"/>
</dbReference>
<dbReference type="Pfam" id="PF01306">
    <property type="entry name" value="LacY_symp"/>
    <property type="match status" value="1"/>
</dbReference>
<evidence type="ECO:0000256" key="8">
    <source>
        <dbReference type="SAM" id="Phobius"/>
    </source>
</evidence>
<organism evidence="9 11">
    <name type="scientific">Gilliamella apicola</name>
    <dbReference type="NCBI Taxonomy" id="1196095"/>
    <lineage>
        <taxon>Bacteria</taxon>
        <taxon>Pseudomonadati</taxon>
        <taxon>Pseudomonadota</taxon>
        <taxon>Gammaproteobacteria</taxon>
        <taxon>Orbales</taxon>
        <taxon>Orbaceae</taxon>
        <taxon>Gilliamella</taxon>
    </lineage>
</organism>
<evidence type="ECO:0000313" key="9">
    <source>
        <dbReference type="EMBL" id="PXZ03416.1"/>
    </source>
</evidence>
<feature type="transmembrane region" description="Helical" evidence="8">
    <location>
        <begin position="104"/>
        <end position="128"/>
    </location>
</feature>
<feature type="transmembrane region" description="Helical" evidence="8">
    <location>
        <begin position="259"/>
        <end position="284"/>
    </location>
</feature>
<keyword evidence="6 8" id="KW-1133">Transmembrane helix</keyword>
<feature type="transmembrane region" description="Helical" evidence="8">
    <location>
        <begin position="80"/>
        <end position="98"/>
    </location>
</feature>
<reference evidence="11 12" key="1">
    <citation type="submission" date="2018-05" db="EMBL/GenBank/DDBJ databases">
        <title>Reference genomes for bee gut microbiota database.</title>
        <authorList>
            <person name="Ellegaard K.M."/>
        </authorList>
    </citation>
    <scope>NUCLEOTIDE SEQUENCE [LARGE SCALE GENOMIC DNA]</scope>
    <source>
        <strain evidence="9 11">ESL0177</strain>
        <strain evidence="10 12">ESL0182</strain>
    </source>
</reference>
<dbReference type="InterPro" id="IPR036259">
    <property type="entry name" value="MFS_trans_sf"/>
</dbReference>
<dbReference type="OrthoDB" id="7065110at2"/>
<keyword evidence="12" id="KW-1185">Reference proteome</keyword>
<evidence type="ECO:0000256" key="2">
    <source>
        <dbReference type="ARBA" id="ARBA00022448"/>
    </source>
</evidence>
<dbReference type="GO" id="GO:0015528">
    <property type="term" value="F:lactose:proton symporter activity"/>
    <property type="evidence" value="ECO:0007669"/>
    <property type="project" value="TreeGrafter"/>
</dbReference>
<evidence type="ECO:0000313" key="11">
    <source>
        <dbReference type="Proteomes" id="UP000247483"/>
    </source>
</evidence>
<feature type="transmembrane region" description="Helical" evidence="8">
    <location>
        <begin position="12"/>
        <end position="37"/>
    </location>
</feature>
<evidence type="ECO:0000313" key="12">
    <source>
        <dbReference type="Proteomes" id="UP000247932"/>
    </source>
</evidence>
<dbReference type="PANTHER" id="PTHR23522">
    <property type="entry name" value="BLL5896 PROTEIN"/>
    <property type="match status" value="1"/>
</dbReference>
<dbReference type="SUPFAM" id="SSF103473">
    <property type="entry name" value="MFS general substrate transporter"/>
    <property type="match status" value="1"/>
</dbReference>
<feature type="transmembrane region" description="Helical" evidence="8">
    <location>
        <begin position="149"/>
        <end position="167"/>
    </location>
</feature>
<evidence type="ECO:0000256" key="7">
    <source>
        <dbReference type="ARBA" id="ARBA00023136"/>
    </source>
</evidence>
<protein>
    <submittedName>
        <fullName evidence="9">MFS transporter</fullName>
    </submittedName>
</protein>
<feature type="transmembrane region" description="Helical" evidence="8">
    <location>
        <begin position="222"/>
        <end position="239"/>
    </location>
</feature>
<dbReference type="GO" id="GO:0030395">
    <property type="term" value="F:lactose binding"/>
    <property type="evidence" value="ECO:0007669"/>
    <property type="project" value="TreeGrafter"/>
</dbReference>
<feature type="transmembrane region" description="Helical" evidence="8">
    <location>
        <begin position="291"/>
        <end position="308"/>
    </location>
</feature>
<dbReference type="STRING" id="1196095.GAPWK_2251"/>
<dbReference type="EMBL" id="QGLP01000006">
    <property type="protein sequence ID" value="PXZ03416.1"/>
    <property type="molecule type" value="Genomic_DNA"/>
</dbReference>
<feature type="transmembrane region" description="Helical" evidence="8">
    <location>
        <begin position="314"/>
        <end position="338"/>
    </location>
</feature>
<dbReference type="Proteomes" id="UP000247932">
    <property type="component" value="Unassembled WGS sequence"/>
</dbReference>
<gene>
    <name evidence="10" type="ORF">DKK70_13090</name>
    <name evidence="9" type="ORF">DKK79_11240</name>
</gene>
<comment type="caution">
    <text evidence="9">The sequence shown here is derived from an EMBL/GenBank/DDBJ whole genome shotgun (WGS) entry which is preliminary data.</text>
</comment>
<sequence>MMTSAFYKKPTYWFASFYSIMYYAAGSFVFSFYAIWLSKEIGLTAKQTGIIYSFNYFISLIIMIIYGVYQDKLVLKKHLIWFQSIIITCAAPALIYVYEPLLRHNFYAGVIFGSFFLGFGWVAGMGLIDSYCEKISRAFDFEFGQCRTWGCIAYAVGTFIAGILISINPHLNFWAASVVGICFMVLNLNFKPDLSKSSAAVFQKKDKLSFNEIVSVFGLKKFWIFVVYVLGTYSLYNIYDQQLFPVFFTQQFTDVNDGYRLYGVLNSFQVFLEAAVMFCVPFVVNKVGAKNALIFAAFISATRIFLTGHVESIVIISVIKLMHCLEISTILVSVFKYIDNNFNSRLSATVFLIGYQVAGSVGVILFSTYVGDFYDTEGAATTFNYLGLVVLGFMLFAVAFLSRDKKSDTPEKGNGSKLGKQNL</sequence>
<keyword evidence="4" id="KW-0997">Cell inner membrane</keyword>
<comment type="subcellular location">
    <subcellularLocation>
        <location evidence="1">Cell inner membrane</location>
        <topology evidence="1">Multi-pass membrane protein</topology>
    </subcellularLocation>
</comment>
<accession>A0A2V4DXV5</accession>
<feature type="transmembrane region" description="Helical" evidence="8">
    <location>
        <begin position="173"/>
        <end position="190"/>
    </location>
</feature>
<keyword evidence="7 8" id="KW-0472">Membrane</keyword>
<evidence type="ECO:0000256" key="6">
    <source>
        <dbReference type="ARBA" id="ARBA00022989"/>
    </source>
</evidence>
<evidence type="ECO:0000256" key="4">
    <source>
        <dbReference type="ARBA" id="ARBA00022519"/>
    </source>
</evidence>